<feature type="compositionally biased region" description="Polar residues" evidence="1">
    <location>
        <begin position="184"/>
        <end position="195"/>
    </location>
</feature>
<feature type="region of interest" description="Disordered" evidence="1">
    <location>
        <begin position="212"/>
        <end position="234"/>
    </location>
</feature>
<dbReference type="EMBL" id="JBAMIC010000012">
    <property type="protein sequence ID" value="KAK7098981.1"/>
    <property type="molecule type" value="Genomic_DNA"/>
</dbReference>
<feature type="region of interest" description="Disordered" evidence="1">
    <location>
        <begin position="1"/>
        <end position="26"/>
    </location>
</feature>
<dbReference type="Proteomes" id="UP001374579">
    <property type="component" value="Unassembled WGS sequence"/>
</dbReference>
<keyword evidence="2" id="KW-0812">Transmembrane</keyword>
<evidence type="ECO:0000313" key="3">
    <source>
        <dbReference type="EMBL" id="KAK7098981.1"/>
    </source>
</evidence>
<dbReference type="AlphaFoldDB" id="A0AAN9B472"/>
<accession>A0AAN9B472</accession>
<gene>
    <name evidence="3" type="ORF">V1264_003189</name>
</gene>
<evidence type="ECO:0000313" key="4">
    <source>
        <dbReference type="Proteomes" id="UP001374579"/>
    </source>
</evidence>
<feature type="compositionally biased region" description="Polar residues" evidence="1">
    <location>
        <begin position="115"/>
        <end position="133"/>
    </location>
</feature>
<name>A0AAN9B472_9CAEN</name>
<comment type="caution">
    <text evidence="3">The sequence shown here is derived from an EMBL/GenBank/DDBJ whole genome shotgun (WGS) entry which is preliminary data.</text>
</comment>
<protein>
    <submittedName>
        <fullName evidence="3">Uncharacterized protein</fullName>
    </submittedName>
</protein>
<keyword evidence="2" id="KW-1133">Transmembrane helix</keyword>
<organism evidence="3 4">
    <name type="scientific">Littorina saxatilis</name>
    <dbReference type="NCBI Taxonomy" id="31220"/>
    <lineage>
        <taxon>Eukaryota</taxon>
        <taxon>Metazoa</taxon>
        <taxon>Spiralia</taxon>
        <taxon>Lophotrochozoa</taxon>
        <taxon>Mollusca</taxon>
        <taxon>Gastropoda</taxon>
        <taxon>Caenogastropoda</taxon>
        <taxon>Littorinimorpha</taxon>
        <taxon>Littorinoidea</taxon>
        <taxon>Littorinidae</taxon>
        <taxon>Littorina</taxon>
    </lineage>
</organism>
<proteinExistence type="predicted"/>
<feature type="region of interest" description="Disordered" evidence="1">
    <location>
        <begin position="85"/>
        <end position="197"/>
    </location>
</feature>
<keyword evidence="2" id="KW-0472">Membrane</keyword>
<evidence type="ECO:0000256" key="1">
    <source>
        <dbReference type="SAM" id="MobiDB-lite"/>
    </source>
</evidence>
<evidence type="ECO:0000256" key="2">
    <source>
        <dbReference type="SAM" id="Phobius"/>
    </source>
</evidence>
<reference evidence="3 4" key="1">
    <citation type="submission" date="2024-02" db="EMBL/GenBank/DDBJ databases">
        <title>Chromosome-scale genome assembly of the rough periwinkle Littorina saxatilis.</title>
        <authorList>
            <person name="De Jode A."/>
            <person name="Faria R."/>
            <person name="Formenti G."/>
            <person name="Sims Y."/>
            <person name="Smith T.P."/>
            <person name="Tracey A."/>
            <person name="Wood J.M.D."/>
            <person name="Zagrodzka Z.B."/>
            <person name="Johannesson K."/>
            <person name="Butlin R.K."/>
            <person name="Leder E.H."/>
        </authorList>
    </citation>
    <scope>NUCLEOTIDE SEQUENCE [LARGE SCALE GENOMIC DNA]</scope>
    <source>
        <strain evidence="3">Snail1</strain>
        <tissue evidence="3">Muscle</tissue>
    </source>
</reference>
<feature type="compositionally biased region" description="Polar residues" evidence="1">
    <location>
        <begin position="95"/>
        <end position="108"/>
    </location>
</feature>
<sequence>MSKSQQRSTSPNPMKGSGPTSSTPDSAGSSNVYIVGIAVSIFVLVVCIVVIIALLRHRRKACWQRSGADKTTATNVSLHNAESHLLTDGGADGTQGVSPPNPDTNTYSVVDDEQTNPSNNGKPSSPFQPQTDVYSVVHKPDKGGQSRHQSFNTADDKSKTTDNGAAAANNEDYNTLNMRGGETQGNTTKPGSSESAGAVYSHLGSINKTAAVPSKKQPANADTSQATGNDVDAATDSGAGIYHILEESEEEVAAKPSKMNEQDEEYRSLDFAGRKGGAASEAVSGEGEGEQVYNRLRDGDGETYSHVKRDVKQQVVSDDTYSHIV</sequence>
<keyword evidence="4" id="KW-1185">Reference proteome</keyword>
<feature type="transmembrane region" description="Helical" evidence="2">
    <location>
        <begin position="32"/>
        <end position="55"/>
    </location>
</feature>